<name>A0A9Q1JWJ6_9CARY</name>
<gene>
    <name evidence="1" type="ORF">Cgig2_009996</name>
</gene>
<evidence type="ECO:0000313" key="1">
    <source>
        <dbReference type="EMBL" id="KAJ8432394.1"/>
    </source>
</evidence>
<comment type="caution">
    <text evidence="1">The sequence shown here is derived from an EMBL/GenBank/DDBJ whole genome shotgun (WGS) entry which is preliminary data.</text>
</comment>
<dbReference type="AlphaFoldDB" id="A0A9Q1JWJ6"/>
<reference evidence="1" key="1">
    <citation type="submission" date="2022-04" db="EMBL/GenBank/DDBJ databases">
        <title>Carnegiea gigantea Genome sequencing and assembly v2.</title>
        <authorList>
            <person name="Copetti D."/>
            <person name="Sanderson M.J."/>
            <person name="Burquez A."/>
            <person name="Wojciechowski M.F."/>
        </authorList>
    </citation>
    <scope>NUCLEOTIDE SEQUENCE</scope>
    <source>
        <strain evidence="1">SGP5-SGP5p</strain>
        <tissue evidence="1">Aerial part</tissue>
    </source>
</reference>
<evidence type="ECO:0008006" key="3">
    <source>
        <dbReference type="Google" id="ProtNLM"/>
    </source>
</evidence>
<sequence>MEGLPTEDMGAPVALSLVGKLLTNDLFNVDAMKNFLKGAWKPRKGLVVRKRGGGGRNPICFSIFLINDHKFVLEDGSWGFDGRLEEVEFDTVQAIGKRFAKKWESSSTLMLQKCQRGQKRNLDREDACIITVRGQKKCIQYKYKRLPYYRFSCGLLGHWAMECVEYNETILEFEYPYGTWLCPSPLKGWNRGKQEE</sequence>
<evidence type="ECO:0000313" key="2">
    <source>
        <dbReference type="Proteomes" id="UP001153076"/>
    </source>
</evidence>
<keyword evidence="2" id="KW-1185">Reference proteome</keyword>
<organism evidence="1 2">
    <name type="scientific">Carnegiea gigantea</name>
    <dbReference type="NCBI Taxonomy" id="171969"/>
    <lineage>
        <taxon>Eukaryota</taxon>
        <taxon>Viridiplantae</taxon>
        <taxon>Streptophyta</taxon>
        <taxon>Embryophyta</taxon>
        <taxon>Tracheophyta</taxon>
        <taxon>Spermatophyta</taxon>
        <taxon>Magnoliopsida</taxon>
        <taxon>eudicotyledons</taxon>
        <taxon>Gunneridae</taxon>
        <taxon>Pentapetalae</taxon>
        <taxon>Caryophyllales</taxon>
        <taxon>Cactineae</taxon>
        <taxon>Cactaceae</taxon>
        <taxon>Cactoideae</taxon>
        <taxon>Echinocereeae</taxon>
        <taxon>Carnegiea</taxon>
    </lineage>
</organism>
<dbReference type="OrthoDB" id="1751967at2759"/>
<dbReference type="EMBL" id="JAKOGI010000609">
    <property type="protein sequence ID" value="KAJ8432394.1"/>
    <property type="molecule type" value="Genomic_DNA"/>
</dbReference>
<accession>A0A9Q1JWJ6</accession>
<proteinExistence type="predicted"/>
<dbReference type="Proteomes" id="UP001153076">
    <property type="component" value="Unassembled WGS sequence"/>
</dbReference>
<protein>
    <recommendedName>
        <fullName evidence="3">Zinc knuckle CX2CX4HX4C domain-containing protein</fullName>
    </recommendedName>
</protein>